<protein>
    <submittedName>
        <fullName evidence="6">Unannotated protein</fullName>
    </submittedName>
</protein>
<dbReference type="PANTHER" id="PTHR42723:SF1">
    <property type="entry name" value="CHLOROPHYLL SYNTHASE, CHLOROPLASTIC"/>
    <property type="match status" value="1"/>
</dbReference>
<dbReference type="GO" id="GO:0016765">
    <property type="term" value="F:transferase activity, transferring alkyl or aryl (other than methyl) groups"/>
    <property type="evidence" value="ECO:0007669"/>
    <property type="project" value="InterPro"/>
</dbReference>
<evidence type="ECO:0000256" key="2">
    <source>
        <dbReference type="ARBA" id="ARBA00022692"/>
    </source>
</evidence>
<name>A0A6J6XNE4_9ZZZZ</name>
<feature type="transmembrane region" description="Helical" evidence="5">
    <location>
        <begin position="124"/>
        <end position="143"/>
    </location>
</feature>
<proteinExistence type="predicted"/>
<dbReference type="AlphaFoldDB" id="A0A6J6XNE4"/>
<evidence type="ECO:0000256" key="5">
    <source>
        <dbReference type="SAM" id="Phobius"/>
    </source>
</evidence>
<feature type="transmembrane region" description="Helical" evidence="5">
    <location>
        <begin position="12"/>
        <end position="29"/>
    </location>
</feature>
<dbReference type="InterPro" id="IPR000537">
    <property type="entry name" value="UbiA_prenyltransferase"/>
</dbReference>
<keyword evidence="4 5" id="KW-0472">Membrane</keyword>
<dbReference type="Pfam" id="PF01040">
    <property type="entry name" value="UbiA"/>
    <property type="match status" value="1"/>
</dbReference>
<dbReference type="GO" id="GO:0016020">
    <property type="term" value="C:membrane"/>
    <property type="evidence" value="ECO:0007669"/>
    <property type="project" value="UniProtKB-SubCell"/>
</dbReference>
<organism evidence="6">
    <name type="scientific">freshwater metagenome</name>
    <dbReference type="NCBI Taxonomy" id="449393"/>
    <lineage>
        <taxon>unclassified sequences</taxon>
        <taxon>metagenomes</taxon>
        <taxon>ecological metagenomes</taxon>
    </lineage>
</organism>
<evidence type="ECO:0000256" key="1">
    <source>
        <dbReference type="ARBA" id="ARBA00004141"/>
    </source>
</evidence>
<reference evidence="6" key="1">
    <citation type="submission" date="2020-05" db="EMBL/GenBank/DDBJ databases">
        <authorList>
            <person name="Chiriac C."/>
            <person name="Salcher M."/>
            <person name="Ghai R."/>
            <person name="Kavagutti S V."/>
        </authorList>
    </citation>
    <scope>NUCLEOTIDE SEQUENCE</scope>
</reference>
<evidence type="ECO:0000256" key="4">
    <source>
        <dbReference type="ARBA" id="ARBA00023136"/>
    </source>
</evidence>
<dbReference type="InterPro" id="IPR044878">
    <property type="entry name" value="UbiA_sf"/>
</dbReference>
<feature type="transmembrane region" description="Helical" evidence="5">
    <location>
        <begin position="35"/>
        <end position="55"/>
    </location>
</feature>
<keyword evidence="2 5" id="KW-0812">Transmembrane</keyword>
<evidence type="ECO:0000313" key="6">
    <source>
        <dbReference type="EMBL" id="CAB4797695.1"/>
    </source>
</evidence>
<sequence>MIQLLRATRPKQWIKNLLVFAVPLASGDLGNSNAVFKSLLAFIAFTALSAATYLINDIRDVAQDRLHPKKKNRPIASGQLSIRRAIMTSIVLGAAGISLPIFFSLWNLVAVLSAYATLQVGYQLVLKNIALIDLVVVSSGFVLRAMAGGLAAGILISPWFITVTAASAMFIVSGKRFCEFRNHGENGETRNSLRTYSESYLRVLWTSSMGLALVFYVLWSVEIGVEGKHWLALLTALPFTLVLLRYAHHIDSGDAESPEDVVLGDVGIQVLVLFWALLFAVRVFS</sequence>
<gene>
    <name evidence="6" type="ORF">UFOPK2975_01071</name>
</gene>
<keyword evidence="3 5" id="KW-1133">Transmembrane helix</keyword>
<dbReference type="CDD" id="cd13963">
    <property type="entry name" value="PT_UbiA_2"/>
    <property type="match status" value="1"/>
</dbReference>
<dbReference type="PANTHER" id="PTHR42723">
    <property type="entry name" value="CHLOROPHYLL SYNTHASE"/>
    <property type="match status" value="1"/>
</dbReference>
<dbReference type="Gene3D" id="1.10.357.140">
    <property type="entry name" value="UbiA prenyltransferase"/>
    <property type="match status" value="1"/>
</dbReference>
<feature type="transmembrane region" description="Helical" evidence="5">
    <location>
        <begin position="230"/>
        <end position="247"/>
    </location>
</feature>
<feature type="transmembrane region" description="Helical" evidence="5">
    <location>
        <begin position="150"/>
        <end position="172"/>
    </location>
</feature>
<comment type="subcellular location">
    <subcellularLocation>
        <location evidence="1">Membrane</location>
        <topology evidence="1">Multi-pass membrane protein</topology>
    </subcellularLocation>
</comment>
<dbReference type="EMBL" id="CAFAAG010000091">
    <property type="protein sequence ID" value="CAB4797695.1"/>
    <property type="molecule type" value="Genomic_DNA"/>
</dbReference>
<dbReference type="NCBIfam" id="NF008978">
    <property type="entry name" value="PRK12324.1-4"/>
    <property type="match status" value="1"/>
</dbReference>
<accession>A0A6J6XNE4</accession>
<evidence type="ECO:0000256" key="3">
    <source>
        <dbReference type="ARBA" id="ARBA00022989"/>
    </source>
</evidence>
<feature type="transmembrane region" description="Helical" evidence="5">
    <location>
        <begin position="199"/>
        <end position="218"/>
    </location>
</feature>
<feature type="transmembrane region" description="Helical" evidence="5">
    <location>
        <begin position="90"/>
        <end position="118"/>
    </location>
</feature>
<feature type="transmembrane region" description="Helical" evidence="5">
    <location>
        <begin position="267"/>
        <end position="284"/>
    </location>
</feature>
<dbReference type="InterPro" id="IPR050475">
    <property type="entry name" value="Prenyltransferase_related"/>
</dbReference>